<dbReference type="AlphaFoldDB" id="A0A3P7KL02"/>
<evidence type="ECO:0000256" key="1">
    <source>
        <dbReference type="SAM" id="MobiDB-lite"/>
    </source>
</evidence>
<protein>
    <submittedName>
        <fullName evidence="2">Uncharacterized protein</fullName>
    </submittedName>
</protein>
<gene>
    <name evidence="2" type="ORF">SVUK_LOCUS6553</name>
</gene>
<evidence type="ECO:0000313" key="2">
    <source>
        <dbReference type="EMBL" id="VDM71555.1"/>
    </source>
</evidence>
<feature type="compositionally biased region" description="Low complexity" evidence="1">
    <location>
        <begin position="7"/>
        <end position="20"/>
    </location>
</feature>
<dbReference type="EMBL" id="UYYB01020956">
    <property type="protein sequence ID" value="VDM71555.1"/>
    <property type="molecule type" value="Genomic_DNA"/>
</dbReference>
<feature type="non-terminal residue" evidence="2">
    <location>
        <position position="1"/>
    </location>
</feature>
<keyword evidence="3" id="KW-1185">Reference proteome</keyword>
<name>A0A3P7KL02_STRVU</name>
<reference evidence="2 3" key="1">
    <citation type="submission" date="2018-11" db="EMBL/GenBank/DDBJ databases">
        <authorList>
            <consortium name="Pathogen Informatics"/>
        </authorList>
    </citation>
    <scope>NUCLEOTIDE SEQUENCE [LARGE SCALE GENOMIC DNA]</scope>
</reference>
<evidence type="ECO:0000313" key="3">
    <source>
        <dbReference type="Proteomes" id="UP000270094"/>
    </source>
</evidence>
<dbReference type="Proteomes" id="UP000270094">
    <property type="component" value="Unassembled WGS sequence"/>
</dbReference>
<organism evidence="2 3">
    <name type="scientific">Strongylus vulgaris</name>
    <name type="common">Blood worm</name>
    <dbReference type="NCBI Taxonomy" id="40348"/>
    <lineage>
        <taxon>Eukaryota</taxon>
        <taxon>Metazoa</taxon>
        <taxon>Ecdysozoa</taxon>
        <taxon>Nematoda</taxon>
        <taxon>Chromadorea</taxon>
        <taxon>Rhabditida</taxon>
        <taxon>Rhabditina</taxon>
        <taxon>Rhabditomorpha</taxon>
        <taxon>Strongyloidea</taxon>
        <taxon>Strongylidae</taxon>
        <taxon>Strongylus</taxon>
    </lineage>
</organism>
<feature type="region of interest" description="Disordered" evidence="1">
    <location>
        <begin position="79"/>
        <end position="120"/>
    </location>
</feature>
<feature type="region of interest" description="Disordered" evidence="1">
    <location>
        <begin position="1"/>
        <end position="29"/>
    </location>
</feature>
<feature type="compositionally biased region" description="Polar residues" evidence="1">
    <location>
        <begin position="90"/>
        <end position="101"/>
    </location>
</feature>
<proteinExistence type="predicted"/>
<accession>A0A3P7KL02</accession>
<sequence length="152" mass="16942">FLPDDASFSPSSSESSNEVSGLTNEEPIERTLELRYTKINLAAKVRDEKSKLTTVNLRIYHHSATALDVEADTTETKLNGSLEHVAMSPPSRTTSAAQANKSKPKDVKSPENPQESNDSDDEIFEQCEFCGVVNFIHFLGRDFSYPFLSLFH</sequence>